<dbReference type="PANTHER" id="PTHR42756:SF1">
    <property type="entry name" value="TRANSCRIPTIONAL REPRESSOR OF EMRAB OPERON"/>
    <property type="match status" value="1"/>
</dbReference>
<feature type="domain" description="HTH marR-type" evidence="4">
    <location>
        <begin position="7"/>
        <end position="139"/>
    </location>
</feature>
<evidence type="ECO:0000256" key="1">
    <source>
        <dbReference type="ARBA" id="ARBA00023015"/>
    </source>
</evidence>
<dbReference type="PRINTS" id="PR00598">
    <property type="entry name" value="HTHMARR"/>
</dbReference>
<protein>
    <submittedName>
        <fullName evidence="5">MarR family winged helix-turn-helix transcriptional regulator</fullName>
    </submittedName>
</protein>
<dbReference type="Pfam" id="PF12802">
    <property type="entry name" value="MarR_2"/>
    <property type="match status" value="1"/>
</dbReference>
<sequence>MTNKNINHVLGYHINVVSHFLQNKYNHKLAQYDMTSSQAKVLYFLADYGEQVQSELQDRLYIKGSSMNGLIESLLKKDLIARRPSEEDRRAKLVRLTDKGKALEADLWNVIEGLENQLAEGFEEEEVQVLISWLKRMKQNMDSCS</sequence>
<reference evidence="5 6" key="1">
    <citation type="submission" date="2024-09" db="EMBL/GenBank/DDBJ databases">
        <authorList>
            <person name="Sun Q."/>
            <person name="Mori K."/>
        </authorList>
    </citation>
    <scope>NUCLEOTIDE SEQUENCE [LARGE SCALE GENOMIC DNA]</scope>
    <source>
        <strain evidence="5 6">NCAIM B.02529</strain>
    </source>
</reference>
<evidence type="ECO:0000256" key="3">
    <source>
        <dbReference type="ARBA" id="ARBA00023163"/>
    </source>
</evidence>
<dbReference type="SMART" id="SM00347">
    <property type="entry name" value="HTH_MARR"/>
    <property type="match status" value="1"/>
</dbReference>
<gene>
    <name evidence="5" type="ORF">ACFFGV_11775</name>
</gene>
<proteinExistence type="predicted"/>
<dbReference type="RefSeq" id="WP_377348027.1">
    <property type="nucleotide sequence ID" value="NZ_JBHLTP010000010.1"/>
</dbReference>
<evidence type="ECO:0000259" key="4">
    <source>
        <dbReference type="PROSITE" id="PS50995"/>
    </source>
</evidence>
<evidence type="ECO:0000256" key="2">
    <source>
        <dbReference type="ARBA" id="ARBA00023125"/>
    </source>
</evidence>
<comment type="caution">
    <text evidence="5">The sequence shown here is derived from an EMBL/GenBank/DDBJ whole genome shotgun (WGS) entry which is preliminary data.</text>
</comment>
<dbReference type="InterPro" id="IPR036388">
    <property type="entry name" value="WH-like_DNA-bd_sf"/>
</dbReference>
<keyword evidence="2" id="KW-0238">DNA-binding</keyword>
<keyword evidence="3" id="KW-0804">Transcription</keyword>
<dbReference type="PANTHER" id="PTHR42756">
    <property type="entry name" value="TRANSCRIPTIONAL REGULATOR, MARR"/>
    <property type="match status" value="1"/>
</dbReference>
<dbReference type="EMBL" id="JBHLTP010000010">
    <property type="protein sequence ID" value="MFC0524244.1"/>
    <property type="molecule type" value="Genomic_DNA"/>
</dbReference>
<keyword evidence="6" id="KW-1185">Reference proteome</keyword>
<evidence type="ECO:0000313" key="5">
    <source>
        <dbReference type="EMBL" id="MFC0524244.1"/>
    </source>
</evidence>
<name>A0ABV6LPA7_9BACI</name>
<dbReference type="InterPro" id="IPR036390">
    <property type="entry name" value="WH_DNA-bd_sf"/>
</dbReference>
<organism evidence="5 6">
    <name type="scientific">Pontibacillus salicampi</name>
    <dbReference type="NCBI Taxonomy" id="1449801"/>
    <lineage>
        <taxon>Bacteria</taxon>
        <taxon>Bacillati</taxon>
        <taxon>Bacillota</taxon>
        <taxon>Bacilli</taxon>
        <taxon>Bacillales</taxon>
        <taxon>Bacillaceae</taxon>
        <taxon>Pontibacillus</taxon>
    </lineage>
</organism>
<evidence type="ECO:0000313" key="6">
    <source>
        <dbReference type="Proteomes" id="UP001589836"/>
    </source>
</evidence>
<dbReference type="InterPro" id="IPR023187">
    <property type="entry name" value="Tscrpt_reg_MarR-type_CS"/>
</dbReference>
<dbReference type="PROSITE" id="PS50995">
    <property type="entry name" value="HTH_MARR_2"/>
    <property type="match status" value="1"/>
</dbReference>
<dbReference type="PROSITE" id="PS01117">
    <property type="entry name" value="HTH_MARR_1"/>
    <property type="match status" value="1"/>
</dbReference>
<dbReference type="Proteomes" id="UP001589836">
    <property type="component" value="Unassembled WGS sequence"/>
</dbReference>
<dbReference type="Gene3D" id="1.10.10.10">
    <property type="entry name" value="Winged helix-like DNA-binding domain superfamily/Winged helix DNA-binding domain"/>
    <property type="match status" value="1"/>
</dbReference>
<keyword evidence="1" id="KW-0805">Transcription regulation</keyword>
<dbReference type="InterPro" id="IPR000835">
    <property type="entry name" value="HTH_MarR-typ"/>
</dbReference>
<dbReference type="SUPFAM" id="SSF46785">
    <property type="entry name" value="Winged helix' DNA-binding domain"/>
    <property type="match status" value="1"/>
</dbReference>
<accession>A0ABV6LPA7</accession>